<feature type="transmembrane region" description="Helical" evidence="7">
    <location>
        <begin position="331"/>
        <end position="351"/>
    </location>
</feature>
<dbReference type="NCBIfam" id="TIGR00711">
    <property type="entry name" value="efflux_EmrB"/>
    <property type="match status" value="1"/>
</dbReference>
<dbReference type="GO" id="GO:0022857">
    <property type="term" value="F:transmembrane transporter activity"/>
    <property type="evidence" value="ECO:0007669"/>
    <property type="project" value="InterPro"/>
</dbReference>
<dbReference type="PANTHER" id="PTHR42718:SF42">
    <property type="entry name" value="EXPORT PROTEIN"/>
    <property type="match status" value="1"/>
</dbReference>
<evidence type="ECO:0000256" key="5">
    <source>
        <dbReference type="ARBA" id="ARBA00022989"/>
    </source>
</evidence>
<dbReference type="PANTHER" id="PTHR42718">
    <property type="entry name" value="MAJOR FACILITATOR SUPERFAMILY MULTIDRUG TRANSPORTER MFSC"/>
    <property type="match status" value="1"/>
</dbReference>
<keyword evidence="4 7" id="KW-0812">Transmembrane</keyword>
<accession>A0A3D9ZEC1</accession>
<dbReference type="GO" id="GO:0005886">
    <property type="term" value="C:plasma membrane"/>
    <property type="evidence" value="ECO:0007669"/>
    <property type="project" value="UniProtKB-SubCell"/>
</dbReference>
<dbReference type="RefSeq" id="WP_203783273.1">
    <property type="nucleotide sequence ID" value="NZ_BONB01000006.1"/>
</dbReference>
<dbReference type="Gene3D" id="1.20.1720.10">
    <property type="entry name" value="Multidrug resistance protein D"/>
    <property type="match status" value="1"/>
</dbReference>
<feature type="transmembrane region" description="Helical" evidence="7">
    <location>
        <begin position="139"/>
        <end position="157"/>
    </location>
</feature>
<reference evidence="9 10" key="1">
    <citation type="submission" date="2018-08" db="EMBL/GenBank/DDBJ databases">
        <title>Sequencing the genomes of 1000 actinobacteria strains.</title>
        <authorList>
            <person name="Klenk H.-P."/>
        </authorList>
    </citation>
    <scope>NUCLEOTIDE SEQUENCE [LARGE SCALE GENOMIC DNA]</scope>
    <source>
        <strain evidence="9 10">DSM 44099</strain>
    </source>
</reference>
<proteinExistence type="predicted"/>
<keyword evidence="2" id="KW-0813">Transport</keyword>
<feature type="transmembrane region" description="Helical" evidence="7">
    <location>
        <begin position="229"/>
        <end position="246"/>
    </location>
</feature>
<evidence type="ECO:0000256" key="7">
    <source>
        <dbReference type="SAM" id="Phobius"/>
    </source>
</evidence>
<evidence type="ECO:0000256" key="4">
    <source>
        <dbReference type="ARBA" id="ARBA00022692"/>
    </source>
</evidence>
<feature type="transmembrane region" description="Helical" evidence="7">
    <location>
        <begin position="267"/>
        <end position="290"/>
    </location>
</feature>
<gene>
    <name evidence="9" type="ORF">DFJ67_1546</name>
</gene>
<evidence type="ECO:0000256" key="1">
    <source>
        <dbReference type="ARBA" id="ARBA00004651"/>
    </source>
</evidence>
<dbReference type="InterPro" id="IPR004638">
    <property type="entry name" value="EmrB-like"/>
</dbReference>
<protein>
    <submittedName>
        <fullName evidence="9">EmrB/QacA subfamily drug resistance transporter</fullName>
    </submittedName>
</protein>
<feature type="transmembrane region" description="Helical" evidence="7">
    <location>
        <begin position="357"/>
        <end position="380"/>
    </location>
</feature>
<evidence type="ECO:0000313" key="10">
    <source>
        <dbReference type="Proteomes" id="UP000256913"/>
    </source>
</evidence>
<dbReference type="SUPFAM" id="SSF103473">
    <property type="entry name" value="MFS general substrate transporter"/>
    <property type="match status" value="1"/>
</dbReference>
<feature type="transmembrane region" description="Helical" evidence="7">
    <location>
        <begin position="302"/>
        <end position="319"/>
    </location>
</feature>
<feature type="transmembrane region" description="Helical" evidence="7">
    <location>
        <begin position="77"/>
        <end position="96"/>
    </location>
</feature>
<evidence type="ECO:0000256" key="3">
    <source>
        <dbReference type="ARBA" id="ARBA00022475"/>
    </source>
</evidence>
<evidence type="ECO:0000313" key="9">
    <source>
        <dbReference type="EMBL" id="REF95587.1"/>
    </source>
</evidence>
<dbReference type="PROSITE" id="PS50850">
    <property type="entry name" value="MFS"/>
    <property type="match status" value="1"/>
</dbReference>
<dbReference type="InterPro" id="IPR036259">
    <property type="entry name" value="MFS_trans_sf"/>
</dbReference>
<evidence type="ECO:0000256" key="2">
    <source>
        <dbReference type="ARBA" id="ARBA00022448"/>
    </source>
</evidence>
<evidence type="ECO:0000259" key="8">
    <source>
        <dbReference type="PROSITE" id="PS50850"/>
    </source>
</evidence>
<sequence>MPTSRSSRWLALGALAIAMLTIGLDTTVLTVALPTLSVDLGASNAQLQWFASAYTLVLAAVLLPAGSLGDRFGRKRFLLAALVLFGAASALCAYAGSAELLIGARAALGLGAAIMMPLSMAVLPVLFPDSRERGRALTIWVTSTAIGLPLGPIVGGWMLEHFWWGSIFLINVPLVIIGILAVALFVPESRSNHSRPADVPGILLSSAGLLGLTYGFIRIGDDGWSDLADWGLIAAGLALLALFVAWQRRVAYPLIDLKLFRSRGFTLGSTLATVVNFAMFGLLFLVPQFLQAVNGESSLGTGLRLLPMIGGLLVGTRVAGRAVRSVGSGPLVGAGFVLLAIALGLGAMTTVETGYGWTATWITVLGAGMGMVMPVTMAAAMDALSVERAGSGSAVVQALRQAGGTIGVAVLGTVLNAGYQAGLGDAAVRPVSDSVSAGVAVAGQRGDLGLLDTVRTAFVSGMNQTLWVCVAICALAAAVAFWLLPRRPAAPSTLEAAPEPVVGPAPVTESLHVG</sequence>
<dbReference type="InterPro" id="IPR020846">
    <property type="entry name" value="MFS_dom"/>
</dbReference>
<dbReference type="EMBL" id="QUMQ01000001">
    <property type="protein sequence ID" value="REF95587.1"/>
    <property type="molecule type" value="Genomic_DNA"/>
</dbReference>
<comment type="subcellular location">
    <subcellularLocation>
        <location evidence="1">Cell membrane</location>
        <topology evidence="1">Multi-pass membrane protein</topology>
    </subcellularLocation>
</comment>
<feature type="transmembrane region" description="Helical" evidence="7">
    <location>
        <begin position="163"/>
        <end position="187"/>
    </location>
</feature>
<dbReference type="Proteomes" id="UP000256913">
    <property type="component" value="Unassembled WGS sequence"/>
</dbReference>
<organism evidence="9 10">
    <name type="scientific">Asanoa ferruginea</name>
    <dbReference type="NCBI Taxonomy" id="53367"/>
    <lineage>
        <taxon>Bacteria</taxon>
        <taxon>Bacillati</taxon>
        <taxon>Actinomycetota</taxon>
        <taxon>Actinomycetes</taxon>
        <taxon>Micromonosporales</taxon>
        <taxon>Micromonosporaceae</taxon>
        <taxon>Asanoa</taxon>
    </lineage>
</organism>
<evidence type="ECO:0000256" key="6">
    <source>
        <dbReference type="ARBA" id="ARBA00023136"/>
    </source>
</evidence>
<keyword evidence="10" id="KW-1185">Reference proteome</keyword>
<dbReference type="Pfam" id="PF07690">
    <property type="entry name" value="MFS_1"/>
    <property type="match status" value="1"/>
</dbReference>
<keyword evidence="3" id="KW-1003">Cell membrane</keyword>
<name>A0A3D9ZEC1_9ACTN</name>
<dbReference type="CDD" id="cd17321">
    <property type="entry name" value="MFS_MMR_MDR_like"/>
    <property type="match status" value="1"/>
</dbReference>
<feature type="transmembrane region" description="Helical" evidence="7">
    <location>
        <begin position="465"/>
        <end position="484"/>
    </location>
</feature>
<dbReference type="Gene3D" id="1.20.1250.20">
    <property type="entry name" value="MFS general substrate transporter like domains"/>
    <property type="match status" value="1"/>
</dbReference>
<feature type="transmembrane region" description="Helical" evidence="7">
    <location>
        <begin position="199"/>
        <end position="217"/>
    </location>
</feature>
<feature type="domain" description="Major facilitator superfamily (MFS) profile" evidence="8">
    <location>
        <begin position="11"/>
        <end position="488"/>
    </location>
</feature>
<feature type="transmembrane region" description="Helical" evidence="7">
    <location>
        <begin position="46"/>
        <end position="65"/>
    </location>
</feature>
<comment type="caution">
    <text evidence="9">The sequence shown here is derived from an EMBL/GenBank/DDBJ whole genome shotgun (WGS) entry which is preliminary data.</text>
</comment>
<feature type="transmembrane region" description="Helical" evidence="7">
    <location>
        <begin position="102"/>
        <end position="127"/>
    </location>
</feature>
<keyword evidence="6 7" id="KW-0472">Membrane</keyword>
<keyword evidence="5 7" id="KW-1133">Transmembrane helix</keyword>
<dbReference type="AlphaFoldDB" id="A0A3D9ZEC1"/>
<dbReference type="InterPro" id="IPR011701">
    <property type="entry name" value="MFS"/>
</dbReference>